<reference evidence="2" key="4">
    <citation type="submission" date="2024-05" db="EMBL/GenBank/DDBJ databases">
        <authorList>
            <person name="Sun Q."/>
            <person name="Zhou Y."/>
        </authorList>
    </citation>
    <scope>NUCLEOTIDE SEQUENCE</scope>
    <source>
        <strain evidence="2">CGMCC 4.5581</strain>
    </source>
</reference>
<feature type="chain" id="PRO_5032509781" description="Secreted protein" evidence="1">
    <location>
        <begin position="24"/>
        <end position="152"/>
    </location>
</feature>
<feature type="signal peptide" evidence="1">
    <location>
        <begin position="1"/>
        <end position="23"/>
    </location>
</feature>
<dbReference type="EMBL" id="JAAMPA010000001">
    <property type="protein sequence ID" value="NIH67071.1"/>
    <property type="molecule type" value="Genomic_DNA"/>
</dbReference>
<organism evidence="3 4">
    <name type="scientific">Modestobacter marinus</name>
    <dbReference type="NCBI Taxonomy" id="477641"/>
    <lineage>
        <taxon>Bacteria</taxon>
        <taxon>Bacillati</taxon>
        <taxon>Actinomycetota</taxon>
        <taxon>Actinomycetes</taxon>
        <taxon>Geodermatophilales</taxon>
        <taxon>Geodermatophilaceae</taxon>
        <taxon>Modestobacter</taxon>
    </lineage>
</organism>
<proteinExistence type="predicted"/>
<dbReference type="Proteomes" id="UP000648663">
    <property type="component" value="Unassembled WGS sequence"/>
</dbReference>
<evidence type="ECO:0000313" key="2">
    <source>
        <dbReference type="EMBL" id="GGL51793.1"/>
    </source>
</evidence>
<reference evidence="2" key="1">
    <citation type="journal article" date="2014" name="Int. J. Syst. Evol. Microbiol.">
        <title>Complete genome of a new Firmicutes species belonging to the dominant human colonic microbiota ('Ruminococcus bicirculans') reveals two chromosomes and a selective capacity to utilize plant glucans.</title>
        <authorList>
            <consortium name="NISC Comparative Sequencing Program"/>
            <person name="Wegmann U."/>
            <person name="Louis P."/>
            <person name="Goesmann A."/>
            <person name="Henrissat B."/>
            <person name="Duncan S.H."/>
            <person name="Flint H.J."/>
        </authorList>
    </citation>
    <scope>NUCLEOTIDE SEQUENCE</scope>
    <source>
        <strain evidence="2">CGMCC 4.5581</strain>
    </source>
</reference>
<keyword evidence="1" id="KW-0732">Signal</keyword>
<evidence type="ECO:0000313" key="3">
    <source>
        <dbReference type="EMBL" id="NIH67071.1"/>
    </source>
</evidence>
<protein>
    <recommendedName>
        <fullName evidence="6">Secreted protein</fullName>
    </recommendedName>
</protein>
<comment type="caution">
    <text evidence="3">The sequence shown here is derived from an EMBL/GenBank/DDBJ whole genome shotgun (WGS) entry which is preliminary data.</text>
</comment>
<dbReference type="EMBL" id="BMMI01000001">
    <property type="protein sequence ID" value="GGL51793.1"/>
    <property type="molecule type" value="Genomic_DNA"/>
</dbReference>
<dbReference type="AlphaFoldDB" id="A0A846LIG2"/>
<reference evidence="5" key="2">
    <citation type="journal article" date="2019" name="Int. J. Syst. Evol. Microbiol.">
        <title>The Global Catalogue of Microorganisms (GCM) 10K type strain sequencing project: providing services to taxonomists for standard genome sequencing and annotation.</title>
        <authorList>
            <consortium name="The Broad Institute Genomics Platform"/>
            <consortium name="The Broad Institute Genome Sequencing Center for Infectious Disease"/>
            <person name="Wu L."/>
            <person name="Ma J."/>
        </authorList>
    </citation>
    <scope>NUCLEOTIDE SEQUENCE [LARGE SCALE GENOMIC DNA]</scope>
    <source>
        <strain evidence="5">CGMCC 4.5581</strain>
    </source>
</reference>
<reference evidence="3 4" key="3">
    <citation type="submission" date="2020-02" db="EMBL/GenBank/DDBJ databases">
        <title>Sequencing the genomes of 1000 actinobacteria strains.</title>
        <authorList>
            <person name="Klenk H.-P."/>
        </authorList>
    </citation>
    <scope>NUCLEOTIDE SEQUENCE [LARGE SCALE GENOMIC DNA]</scope>
    <source>
        <strain evidence="3 4">DSM 45201</strain>
    </source>
</reference>
<gene>
    <name evidence="3" type="ORF">FB380_001517</name>
    <name evidence="2" type="ORF">GCM10011589_04890</name>
</gene>
<name>A0A846LIG2_9ACTN</name>
<dbReference type="Proteomes" id="UP000552836">
    <property type="component" value="Unassembled WGS sequence"/>
</dbReference>
<evidence type="ECO:0000313" key="5">
    <source>
        <dbReference type="Proteomes" id="UP000648663"/>
    </source>
</evidence>
<accession>A0A846LIG2</accession>
<dbReference type="RefSeq" id="WP_166754552.1">
    <property type="nucleotide sequence ID" value="NZ_BAABJU010000001.1"/>
</dbReference>
<keyword evidence="5" id="KW-1185">Reference proteome</keyword>
<sequence length="152" mass="15574">MVSTKKVVLGAVTALIGVTGAGAAAVAVTMPDGVDTPGAALAELWGHRETDSFAAADDAPDGWLPGWVRGSDVVVVRPGDASGEDDGSVRADLVLDPGTELPADCTERPTASVPWDGGGSWPDLAAAPQLECDGWVTVLVDDHLYLWGQQPT</sequence>
<evidence type="ECO:0000256" key="1">
    <source>
        <dbReference type="SAM" id="SignalP"/>
    </source>
</evidence>
<evidence type="ECO:0000313" key="4">
    <source>
        <dbReference type="Proteomes" id="UP000552836"/>
    </source>
</evidence>
<evidence type="ECO:0008006" key="6">
    <source>
        <dbReference type="Google" id="ProtNLM"/>
    </source>
</evidence>